<evidence type="ECO:0000313" key="2">
    <source>
        <dbReference type="EMBL" id="KRM40344.1"/>
    </source>
</evidence>
<evidence type="ECO:0000313" key="3">
    <source>
        <dbReference type="Proteomes" id="UP000051010"/>
    </source>
</evidence>
<sequence length="518" mass="60839">MNNNINKPNNFDIKNYISKSYLHFDFPLTTAEATNFLSSISTDVLCKHRYLPFITYSIVFKKYLPKEKDVKPKRRKISLSSHHDALIYKYYSEILGYNYEKYVKNNNFQLVATAYRKNIGMDSIKAAREVFNFIDQTNESWIIKGDFHHFFDTLNHKILIKNIKEVLNVTVIPNDWKKMLTSLLKFKSISREKLKSQLSMVGINSPFKRNNQRAYIKNIRMLGELIKNNQLIFSNKNNVGIPQGTAISATLANVYMINFDKQINKITKHFNGIYRRYSDDFIIVIPTTTPLYKIISFKRYIVKRSQNINLTIEPHKTKIFKFESAKSSITKLSYSNKKLKNNKSNKISSTPSSLDYLGFMFDGISVSLRPKSIYKYSYKSKRALKRLIMLENDNHISSLGNDEIQAKIQNYYVKKYPNGHEPATWRIANNYERKNYVDRIIAAKSRKINDILSFHKNVTQRYLCFNPRGKNISMMNYAIRAQKEFNKSQHSYNVVILKQVKRQIKRNQIALGKNRKNR</sequence>
<dbReference type="EMBL" id="AZFZ01000088">
    <property type="protein sequence ID" value="KRM40344.1"/>
    <property type="molecule type" value="Genomic_DNA"/>
</dbReference>
<gene>
    <name evidence="2" type="ORF">FD47_GL002867</name>
</gene>
<dbReference type="Proteomes" id="UP000051010">
    <property type="component" value="Unassembled WGS sequence"/>
</dbReference>
<protein>
    <recommendedName>
        <fullName evidence="1">Reverse transcriptase domain-containing protein</fullName>
    </recommendedName>
</protein>
<accession>A0A0R1YCQ3</accession>
<dbReference type="AlphaFoldDB" id="A0A0R1YCQ3"/>
<dbReference type="RefSeq" id="WP_054736640.1">
    <property type="nucleotide sequence ID" value="NZ_AZFZ01000088.1"/>
</dbReference>
<dbReference type="SUPFAM" id="SSF56672">
    <property type="entry name" value="DNA/RNA polymerases"/>
    <property type="match status" value="1"/>
</dbReference>
<feature type="domain" description="Reverse transcriptase" evidence="1">
    <location>
        <begin position="1"/>
        <end position="361"/>
    </location>
</feature>
<dbReference type="CDD" id="cd01651">
    <property type="entry name" value="RT_G2_intron"/>
    <property type="match status" value="1"/>
</dbReference>
<dbReference type="PROSITE" id="PS50878">
    <property type="entry name" value="RT_POL"/>
    <property type="match status" value="1"/>
</dbReference>
<dbReference type="Pfam" id="PF00078">
    <property type="entry name" value="RVT_1"/>
    <property type="match status" value="1"/>
</dbReference>
<dbReference type="PATRIC" id="fig|1423786.4.peg.3015"/>
<dbReference type="PANTHER" id="PTHR34047:SF8">
    <property type="entry name" value="PROTEIN YKFC"/>
    <property type="match status" value="1"/>
</dbReference>
<dbReference type="InterPro" id="IPR051083">
    <property type="entry name" value="GrpII_Intron_Splice-Mob/Def"/>
</dbReference>
<dbReference type="PANTHER" id="PTHR34047">
    <property type="entry name" value="NUCLEAR INTRON MATURASE 1, MITOCHONDRIAL-RELATED"/>
    <property type="match status" value="1"/>
</dbReference>
<name>A0A0R1YCQ3_9LACO</name>
<dbReference type="InterPro" id="IPR000477">
    <property type="entry name" value="RT_dom"/>
</dbReference>
<reference evidence="2 3" key="1">
    <citation type="journal article" date="2015" name="Genome Announc.">
        <title>Expanding the biotechnology potential of lactobacilli through comparative genomics of 213 strains and associated genera.</title>
        <authorList>
            <person name="Sun Z."/>
            <person name="Harris H.M."/>
            <person name="McCann A."/>
            <person name="Guo C."/>
            <person name="Argimon S."/>
            <person name="Zhang W."/>
            <person name="Yang X."/>
            <person name="Jeffery I.B."/>
            <person name="Cooney J.C."/>
            <person name="Kagawa T.F."/>
            <person name="Liu W."/>
            <person name="Song Y."/>
            <person name="Salvetti E."/>
            <person name="Wrobel A."/>
            <person name="Rasinkangas P."/>
            <person name="Parkhill J."/>
            <person name="Rea M.C."/>
            <person name="O'Sullivan O."/>
            <person name="Ritari J."/>
            <person name="Douillard F.P."/>
            <person name="Paul Ross R."/>
            <person name="Yang R."/>
            <person name="Briner A.E."/>
            <person name="Felis G.E."/>
            <person name="de Vos W.M."/>
            <person name="Barrangou R."/>
            <person name="Klaenhammer T.R."/>
            <person name="Caufield P.W."/>
            <person name="Cui Y."/>
            <person name="Zhang H."/>
            <person name="O'Toole P.W."/>
        </authorList>
    </citation>
    <scope>NUCLEOTIDE SEQUENCE [LARGE SCALE GENOMIC DNA]</scope>
    <source>
        <strain evidence="2 3">DSM 18390</strain>
    </source>
</reference>
<comment type="caution">
    <text evidence="2">The sequence shown here is derived from an EMBL/GenBank/DDBJ whole genome shotgun (WGS) entry which is preliminary data.</text>
</comment>
<dbReference type="InterPro" id="IPR043502">
    <property type="entry name" value="DNA/RNA_pol_sf"/>
</dbReference>
<proteinExistence type="predicted"/>
<evidence type="ECO:0000259" key="1">
    <source>
        <dbReference type="PROSITE" id="PS50878"/>
    </source>
</evidence>
<organism evidence="2 3">
    <name type="scientific">Lentilactobacillus parafarraginis DSM 18390 = JCM 14109</name>
    <dbReference type="NCBI Taxonomy" id="1423786"/>
    <lineage>
        <taxon>Bacteria</taxon>
        <taxon>Bacillati</taxon>
        <taxon>Bacillota</taxon>
        <taxon>Bacilli</taxon>
        <taxon>Lactobacillales</taxon>
        <taxon>Lactobacillaceae</taxon>
        <taxon>Lentilactobacillus</taxon>
    </lineage>
</organism>